<dbReference type="GO" id="GO:0016020">
    <property type="term" value="C:membrane"/>
    <property type="evidence" value="ECO:0007669"/>
    <property type="project" value="TreeGrafter"/>
</dbReference>
<evidence type="ECO:0000259" key="2">
    <source>
        <dbReference type="PROSITE" id="PS51166"/>
    </source>
</evidence>
<dbReference type="PROSITE" id="PS51166">
    <property type="entry name" value="CBM20"/>
    <property type="match status" value="1"/>
</dbReference>
<evidence type="ECO:0000313" key="3">
    <source>
        <dbReference type="EMBL" id="JAC73741.1"/>
    </source>
</evidence>
<dbReference type="GO" id="GO:2001070">
    <property type="term" value="F:starch binding"/>
    <property type="evidence" value="ECO:0007669"/>
    <property type="project" value="InterPro"/>
</dbReference>
<dbReference type="InterPro" id="IPR002044">
    <property type="entry name" value="CBM20"/>
</dbReference>
<dbReference type="PANTHER" id="PTHR15048">
    <property type="entry name" value="STARCH-BINDING DOMAIN-CONTAINING PROTEIN 1"/>
    <property type="match status" value="1"/>
</dbReference>
<name>A0A061RT58_9CHLO</name>
<feature type="compositionally biased region" description="Basic and acidic residues" evidence="1">
    <location>
        <begin position="117"/>
        <end position="126"/>
    </location>
</feature>
<dbReference type="Pfam" id="PF00686">
    <property type="entry name" value="CBM_20"/>
    <property type="match status" value="1"/>
</dbReference>
<dbReference type="EMBL" id="GBEZ01012119">
    <property type="protein sequence ID" value="JAC73741.1"/>
    <property type="molecule type" value="Transcribed_RNA"/>
</dbReference>
<dbReference type="PANTHER" id="PTHR15048:SF0">
    <property type="entry name" value="STARCH-BINDING DOMAIN-CONTAINING PROTEIN 1"/>
    <property type="match status" value="1"/>
</dbReference>
<proteinExistence type="predicted"/>
<feature type="region of interest" description="Disordered" evidence="1">
    <location>
        <begin position="1"/>
        <end position="127"/>
    </location>
</feature>
<reference evidence="3" key="1">
    <citation type="submission" date="2014-05" db="EMBL/GenBank/DDBJ databases">
        <title>The transcriptome of the halophilic microalga Tetraselmis sp. GSL018 isolated from the Great Salt Lake, Utah.</title>
        <authorList>
            <person name="Jinkerson R.E."/>
            <person name="D'Adamo S."/>
            <person name="Posewitz M.C."/>
        </authorList>
    </citation>
    <scope>NUCLEOTIDE SEQUENCE</scope>
    <source>
        <strain evidence="3">GSL018</strain>
    </source>
</reference>
<feature type="compositionally biased region" description="Low complexity" evidence="1">
    <location>
        <begin position="84"/>
        <end position="109"/>
    </location>
</feature>
<organism evidence="3">
    <name type="scientific">Tetraselmis sp. GSL018</name>
    <dbReference type="NCBI Taxonomy" id="582737"/>
    <lineage>
        <taxon>Eukaryota</taxon>
        <taxon>Viridiplantae</taxon>
        <taxon>Chlorophyta</taxon>
        <taxon>core chlorophytes</taxon>
        <taxon>Chlorodendrophyceae</taxon>
        <taxon>Chlorodendrales</taxon>
        <taxon>Chlorodendraceae</taxon>
        <taxon>Tetraselmis</taxon>
    </lineage>
</organism>
<dbReference type="CDD" id="cd05467">
    <property type="entry name" value="CBM20"/>
    <property type="match status" value="1"/>
</dbReference>
<feature type="domain" description="CBM20" evidence="2">
    <location>
        <begin position="155"/>
        <end position="259"/>
    </location>
</feature>
<dbReference type="SMART" id="SM01065">
    <property type="entry name" value="CBM_2"/>
    <property type="match status" value="1"/>
</dbReference>
<dbReference type="InterPro" id="IPR013784">
    <property type="entry name" value="Carb-bd-like_fold"/>
</dbReference>
<evidence type="ECO:0000256" key="1">
    <source>
        <dbReference type="SAM" id="MobiDB-lite"/>
    </source>
</evidence>
<sequence length="277" mass="29687">MEADVSTMTEAETETSSAALEATTPEQEEEELKAGTGVERVAVQAIPEGPEGDTERKADALWATDAQEETSSGEAWAPKEEPQAELSSRVVASAEASSAAAEPAAATEENSVQQKGEGPRWERQTGSDEDEALAMFLEAIAASEPVHLWTDNEAGCAGPSAEAVFRVIKELPFGQRLKVVGGCPELGGWNPRKAISMEWNNGHVWVAKAKLRPGTYEFKLFVASSDSDEAVYWETDAGNRVLKVPHAASKIKTEVMFGKVEAMKVLSDDGGDLPHMP</sequence>
<dbReference type="AlphaFoldDB" id="A0A061RT58"/>
<protein>
    <recommendedName>
        <fullName evidence="2">CBM20 domain-containing protein</fullName>
    </recommendedName>
</protein>
<accession>A0A061RT58</accession>
<feature type="compositionally biased region" description="Low complexity" evidence="1">
    <location>
        <begin position="1"/>
        <end position="25"/>
    </location>
</feature>
<gene>
    <name evidence="3" type="ORF">TSPGSL018_28014</name>
</gene>
<dbReference type="InterPro" id="IPR013783">
    <property type="entry name" value="Ig-like_fold"/>
</dbReference>
<dbReference type="Gene3D" id="2.60.40.10">
    <property type="entry name" value="Immunoglobulins"/>
    <property type="match status" value="1"/>
</dbReference>
<dbReference type="SUPFAM" id="SSF49452">
    <property type="entry name" value="Starch-binding domain-like"/>
    <property type="match status" value="1"/>
</dbReference>